<feature type="transmembrane region" description="Helical" evidence="1">
    <location>
        <begin position="118"/>
        <end position="145"/>
    </location>
</feature>
<evidence type="ECO:0000313" key="3">
    <source>
        <dbReference type="Proteomes" id="UP000245423"/>
    </source>
</evidence>
<feature type="transmembrane region" description="Helical" evidence="1">
    <location>
        <begin position="202"/>
        <end position="222"/>
    </location>
</feature>
<feature type="transmembrane region" description="Helical" evidence="1">
    <location>
        <begin position="9"/>
        <end position="28"/>
    </location>
</feature>
<dbReference type="RefSeq" id="WP_005588174.1">
    <property type="nucleotide sequence ID" value="NZ_LT669839.1"/>
</dbReference>
<feature type="transmembrane region" description="Helical" evidence="1">
    <location>
        <begin position="67"/>
        <end position="85"/>
    </location>
</feature>
<accession>M1Z4N8</accession>
<dbReference type="HOGENOM" id="CLU_074054_3_0_9"/>
<sequence>MRFQILNGFTLKMIMTMFMVLDHIAQFIPGAPYWFHWLGRLVAPIFIFLLTEGYIHTRDSSVYMKRLFIWSAIMFAGNGTIWLTFRKDTFIPNNIFFSMALGIALLINLEREEKNKWIIFLIVLLSTFAEGSLMITAMVLIFHFLKEDKMRLSLTYIVISATFLQGGFTYKNLFIENPQWMMVFALPFILMYNGKKGPNIKYFFYIFYPVHIWILFILGYFMGK</sequence>
<dbReference type="EMBL" id="LT669839">
    <property type="protein sequence ID" value="SHD77625.1"/>
    <property type="molecule type" value="Genomic_DNA"/>
</dbReference>
<keyword evidence="1" id="KW-0472">Membrane</keyword>
<proteinExistence type="predicted"/>
<evidence type="ECO:0000313" key="2">
    <source>
        <dbReference type="EMBL" id="SHD77625.1"/>
    </source>
</evidence>
<keyword evidence="1" id="KW-0812">Transmembrane</keyword>
<keyword evidence="3" id="KW-1185">Reference proteome</keyword>
<feature type="transmembrane region" description="Helical" evidence="1">
    <location>
        <begin position="91"/>
        <end position="109"/>
    </location>
</feature>
<evidence type="ECO:0000256" key="1">
    <source>
        <dbReference type="SAM" id="Phobius"/>
    </source>
</evidence>
<dbReference type="Pfam" id="PF05857">
    <property type="entry name" value="TraX"/>
    <property type="match status" value="1"/>
</dbReference>
<reference evidence="2 3" key="1">
    <citation type="submission" date="2016-11" db="EMBL/GenBank/DDBJ databases">
        <authorList>
            <person name="Manzoor S."/>
        </authorList>
    </citation>
    <scope>NUCLEOTIDE SEQUENCE [LARGE SCALE GENOMIC DNA]</scope>
    <source>
        <strain evidence="2">Clostridium ultunense strain Esp</strain>
    </source>
</reference>
<keyword evidence="1" id="KW-1133">Transmembrane helix</keyword>
<dbReference type="Proteomes" id="UP000245423">
    <property type="component" value="Chromosome 1"/>
</dbReference>
<organism evidence="2 3">
    <name type="scientific">[Clostridium] ultunense Esp</name>
    <dbReference type="NCBI Taxonomy" id="1288971"/>
    <lineage>
        <taxon>Bacteria</taxon>
        <taxon>Bacillati</taxon>
        <taxon>Bacillota</taxon>
        <taxon>Tissierellia</taxon>
        <taxon>Tissierellales</taxon>
        <taxon>Tepidimicrobiaceae</taxon>
        <taxon>Schnuerera</taxon>
    </lineage>
</organism>
<dbReference type="AlphaFoldDB" id="M1Z4N8"/>
<protein>
    <recommendedName>
        <fullName evidence="4">TraX family protein</fullName>
    </recommendedName>
</protein>
<dbReference type="OrthoDB" id="9781069at2"/>
<evidence type="ECO:0008006" key="4">
    <source>
        <dbReference type="Google" id="ProtNLM"/>
    </source>
</evidence>
<gene>
    <name evidence="2" type="ORF">CUESP1_2271</name>
</gene>
<name>M1Z4N8_9FIRM</name>
<feature type="transmembrane region" description="Helical" evidence="1">
    <location>
        <begin position="34"/>
        <end position="55"/>
    </location>
</feature>
<dbReference type="InterPro" id="IPR008875">
    <property type="entry name" value="TraX"/>
</dbReference>